<organism evidence="2 3">
    <name type="scientific">Oldenlandia corymbosa var. corymbosa</name>
    <dbReference type="NCBI Taxonomy" id="529605"/>
    <lineage>
        <taxon>Eukaryota</taxon>
        <taxon>Viridiplantae</taxon>
        <taxon>Streptophyta</taxon>
        <taxon>Embryophyta</taxon>
        <taxon>Tracheophyta</taxon>
        <taxon>Spermatophyta</taxon>
        <taxon>Magnoliopsida</taxon>
        <taxon>eudicotyledons</taxon>
        <taxon>Gunneridae</taxon>
        <taxon>Pentapetalae</taxon>
        <taxon>asterids</taxon>
        <taxon>lamiids</taxon>
        <taxon>Gentianales</taxon>
        <taxon>Rubiaceae</taxon>
        <taxon>Rubioideae</taxon>
        <taxon>Spermacoceae</taxon>
        <taxon>Hedyotis-Oldenlandia complex</taxon>
        <taxon>Oldenlandia</taxon>
    </lineage>
</organism>
<dbReference type="CDD" id="cd22157">
    <property type="entry name" value="F-box_AtFBW1-like"/>
    <property type="match status" value="1"/>
</dbReference>
<dbReference type="SUPFAM" id="SSF81383">
    <property type="entry name" value="F-box domain"/>
    <property type="match status" value="1"/>
</dbReference>
<proteinExistence type="predicted"/>
<dbReference type="EMBL" id="OX459123">
    <property type="protein sequence ID" value="CAI9109105.1"/>
    <property type="molecule type" value="Genomic_DNA"/>
</dbReference>
<sequence length="291" mass="33365">MASPHIPPELHQGILTWLPVKSLMRFKCVSKTWLSVITNDPSFTESYRGGSRGFLLSDPNYLLDADNVSFYFLSLDDHGGGSVSGSLRHNSAVDHRLKHSTRDLPRRPESAKARNMTNVVNGLVCFYNGRHTWLHNIATRESLKLRNAAYEDPRRLCEILSIGEGSAWRNVDDPGQLGKRQYGAIRGNRARWSEEDGLLYWPMSLDPNVYRPFYVLTFDAVAERFRVISSPSPKSRACYYYQQCLPNFGPVAIMFRFRGLDGLNQGSDHRKQGFTTHLRDHLMEYFQMERS</sequence>
<feature type="domain" description="F-box" evidence="1">
    <location>
        <begin position="1"/>
        <end position="46"/>
    </location>
</feature>
<dbReference type="SMART" id="SM00256">
    <property type="entry name" value="FBOX"/>
    <property type="match status" value="1"/>
</dbReference>
<reference evidence="2" key="1">
    <citation type="submission" date="2023-03" db="EMBL/GenBank/DDBJ databases">
        <authorList>
            <person name="Julca I."/>
        </authorList>
    </citation>
    <scope>NUCLEOTIDE SEQUENCE</scope>
</reference>
<dbReference type="PANTHER" id="PTHR31111:SF138">
    <property type="entry name" value="F-BOX ASSOCIATED DOMAIN-CONTAINING PROTEIN"/>
    <property type="match status" value="1"/>
</dbReference>
<evidence type="ECO:0000313" key="3">
    <source>
        <dbReference type="Proteomes" id="UP001161247"/>
    </source>
</evidence>
<dbReference type="InterPro" id="IPR036047">
    <property type="entry name" value="F-box-like_dom_sf"/>
</dbReference>
<protein>
    <submittedName>
        <fullName evidence="2">OLC1v1008860C1</fullName>
    </submittedName>
</protein>
<name>A0AAV1DQ10_OLDCO</name>
<evidence type="ECO:0000313" key="2">
    <source>
        <dbReference type="EMBL" id="CAI9109105.1"/>
    </source>
</evidence>
<dbReference type="Pfam" id="PF00646">
    <property type="entry name" value="F-box"/>
    <property type="match status" value="1"/>
</dbReference>
<dbReference type="Gene3D" id="1.20.1280.50">
    <property type="match status" value="1"/>
</dbReference>
<dbReference type="Proteomes" id="UP001161247">
    <property type="component" value="Chromosome 6"/>
</dbReference>
<gene>
    <name evidence="2" type="ORF">OLC1_LOCUS17059</name>
</gene>
<dbReference type="PROSITE" id="PS50181">
    <property type="entry name" value="FBOX"/>
    <property type="match status" value="1"/>
</dbReference>
<accession>A0AAV1DQ10</accession>
<dbReference type="PANTHER" id="PTHR31111">
    <property type="entry name" value="BNAA05G37150D PROTEIN-RELATED"/>
    <property type="match status" value="1"/>
</dbReference>
<evidence type="ECO:0000259" key="1">
    <source>
        <dbReference type="PROSITE" id="PS50181"/>
    </source>
</evidence>
<keyword evidence="3" id="KW-1185">Reference proteome</keyword>
<dbReference type="AlphaFoldDB" id="A0AAV1DQ10"/>
<dbReference type="InterPro" id="IPR001810">
    <property type="entry name" value="F-box_dom"/>
</dbReference>